<dbReference type="SUPFAM" id="SSF47413">
    <property type="entry name" value="lambda repressor-like DNA-binding domains"/>
    <property type="match status" value="1"/>
</dbReference>
<accession>A0A2S5CS66</accession>
<feature type="domain" description="HTH cro/C1-type" evidence="1">
    <location>
        <begin position="40"/>
        <end position="95"/>
    </location>
</feature>
<dbReference type="RefSeq" id="WP_103973305.1">
    <property type="nucleotide sequence ID" value="NZ_PGFZ01000001.1"/>
</dbReference>
<evidence type="ECO:0000313" key="3">
    <source>
        <dbReference type="Proteomes" id="UP000237423"/>
    </source>
</evidence>
<dbReference type="GO" id="GO:0003677">
    <property type="term" value="F:DNA binding"/>
    <property type="evidence" value="ECO:0007669"/>
    <property type="project" value="InterPro"/>
</dbReference>
<dbReference type="AlphaFoldDB" id="A0A2S5CS66"/>
<dbReference type="Proteomes" id="UP000237423">
    <property type="component" value="Unassembled WGS sequence"/>
</dbReference>
<sequence length="116" mass="12537">MSKTPHQETPVFTSSGNLFADLGRPDAEEALARVRLAQQIAEIIERQGLNQAEAAALMGLDQPKVSALVRGRLSGFSTDRLLRCLMSLGQDVDIIVRDKPDNHTKAHISVIACGST</sequence>
<dbReference type="InterPro" id="IPR001387">
    <property type="entry name" value="Cro/C1-type_HTH"/>
</dbReference>
<gene>
    <name evidence="2" type="ORF">AADEFJLK_00706</name>
</gene>
<proteinExistence type="predicted"/>
<dbReference type="SMART" id="SM00530">
    <property type="entry name" value="HTH_XRE"/>
    <property type="match status" value="1"/>
</dbReference>
<dbReference type="InterPro" id="IPR039554">
    <property type="entry name" value="HigA2-like_HTH"/>
</dbReference>
<dbReference type="InterPro" id="IPR010982">
    <property type="entry name" value="Lambda_DNA-bd_dom_sf"/>
</dbReference>
<reference evidence="2 3" key="1">
    <citation type="submission" date="2017-11" db="EMBL/GenBank/DDBJ databases">
        <title>Draft Genome Sequence of Methylobacter psychrotolerans Sph1T, an Obligate Methanotroph from Low-Temperature Environments.</title>
        <authorList>
            <person name="Oshkin I.Y."/>
            <person name="Miroshnikov K."/>
            <person name="Belova S.E."/>
            <person name="Korzhenkov A."/>
            <person name="Toshchakov S.V."/>
            <person name="Dedysh S.N."/>
        </authorList>
    </citation>
    <scope>NUCLEOTIDE SEQUENCE [LARGE SCALE GENOMIC DNA]</scope>
    <source>
        <strain evidence="2 3">Sph1</strain>
    </source>
</reference>
<dbReference type="Gene3D" id="1.10.260.40">
    <property type="entry name" value="lambda repressor-like DNA-binding domains"/>
    <property type="match status" value="1"/>
</dbReference>
<protein>
    <submittedName>
        <fullName evidence="2">XRE family transcriptional regulator</fullName>
    </submittedName>
</protein>
<dbReference type="EMBL" id="PGFZ01000001">
    <property type="protein sequence ID" value="POZ53670.1"/>
    <property type="molecule type" value="Genomic_DNA"/>
</dbReference>
<name>A0A2S5CS66_9GAMM</name>
<dbReference type="CDD" id="cd00093">
    <property type="entry name" value="HTH_XRE"/>
    <property type="match status" value="1"/>
</dbReference>
<evidence type="ECO:0000259" key="1">
    <source>
        <dbReference type="PROSITE" id="PS50943"/>
    </source>
</evidence>
<evidence type="ECO:0000313" key="2">
    <source>
        <dbReference type="EMBL" id="POZ53670.1"/>
    </source>
</evidence>
<dbReference type="PROSITE" id="PS50943">
    <property type="entry name" value="HTH_CROC1"/>
    <property type="match status" value="1"/>
</dbReference>
<organism evidence="2 3">
    <name type="scientific">Methylovulum psychrotolerans</name>
    <dbReference type="NCBI Taxonomy" id="1704499"/>
    <lineage>
        <taxon>Bacteria</taxon>
        <taxon>Pseudomonadati</taxon>
        <taxon>Pseudomonadota</taxon>
        <taxon>Gammaproteobacteria</taxon>
        <taxon>Methylococcales</taxon>
        <taxon>Methylococcaceae</taxon>
        <taxon>Methylovulum</taxon>
    </lineage>
</organism>
<comment type="caution">
    <text evidence="2">The sequence shown here is derived from an EMBL/GenBank/DDBJ whole genome shotgun (WGS) entry which is preliminary data.</text>
</comment>
<dbReference type="Pfam" id="PF13744">
    <property type="entry name" value="HTH_37"/>
    <property type="match status" value="1"/>
</dbReference>